<feature type="compositionally biased region" description="Polar residues" evidence="1">
    <location>
        <begin position="433"/>
        <end position="447"/>
    </location>
</feature>
<dbReference type="InterPro" id="IPR000873">
    <property type="entry name" value="AMP-dep_synth/lig_dom"/>
</dbReference>
<protein>
    <submittedName>
        <fullName evidence="3">Phenylacetate--CoA ligase family protein</fullName>
    </submittedName>
</protein>
<evidence type="ECO:0000313" key="4">
    <source>
        <dbReference type="Proteomes" id="UP000470446"/>
    </source>
</evidence>
<dbReference type="SUPFAM" id="SSF56801">
    <property type="entry name" value="Acetyl-CoA synthetase-like"/>
    <property type="match status" value="1"/>
</dbReference>
<organism evidence="3 4">
    <name type="scientific">Streptomyces coelicoflavus</name>
    <dbReference type="NCBI Taxonomy" id="285562"/>
    <lineage>
        <taxon>Bacteria</taxon>
        <taxon>Bacillati</taxon>
        <taxon>Actinomycetota</taxon>
        <taxon>Actinomycetes</taxon>
        <taxon>Kitasatosporales</taxon>
        <taxon>Streptomycetaceae</taxon>
        <taxon>Streptomyces</taxon>
    </lineage>
</organism>
<reference evidence="3 4" key="1">
    <citation type="submission" date="2020-01" db="EMBL/GenBank/DDBJ databases">
        <title>Insect and environment-associated Actinomycetes.</title>
        <authorList>
            <person name="Currrie C."/>
            <person name="Chevrette M."/>
            <person name="Carlson C."/>
            <person name="Stubbendieck R."/>
            <person name="Wendt-Pienkowski E."/>
        </authorList>
    </citation>
    <scope>NUCLEOTIDE SEQUENCE [LARGE SCALE GENOMIC DNA]</scope>
    <source>
        <strain evidence="3 4">SID14163</strain>
    </source>
</reference>
<dbReference type="EMBL" id="JAAGMA010000566">
    <property type="protein sequence ID" value="NEB11265.1"/>
    <property type="molecule type" value="Genomic_DNA"/>
</dbReference>
<evidence type="ECO:0000259" key="2">
    <source>
        <dbReference type="Pfam" id="PF00501"/>
    </source>
</evidence>
<evidence type="ECO:0000256" key="1">
    <source>
        <dbReference type="SAM" id="MobiDB-lite"/>
    </source>
</evidence>
<dbReference type="Proteomes" id="UP000470446">
    <property type="component" value="Unassembled WGS sequence"/>
</dbReference>
<proteinExistence type="predicted"/>
<sequence length="447" mass="49233">MTVQSMTHRGTADQDRLAGIVGHAYRGAPYLRTKYRAAGIDPTHWSEGLFPRLPFTTKDDLRLAYPEGLLAVDRSEVAVIHESSGTTGEPTPAFFTRGDIDEWLERMLFNGVGLDEQDVVFVKTPYSMLTTAHQMHGAAQRAGATVIPAGNRTELMPYSRALRLLRDYRATVAYCMPVELMLFARRALAAGLDPAKDFPDLRAAVVNGEVLSPAKKRFLEELWSVTLFPDYGSTETTTLGGACAAGSLHLWSDRFLFEVLDPATGQCSPRGTGELVVTSYLRRAMPIVRYRMGDIVTVTDPACACGSDRPQVWVHGREADRFTVDGRELYPIDVEDVVYGALLGCEPVFWSGEVDDGHLTLVLEATDSGLTEVRRRTAELASALASRLGMRSTIDVVPPGTQMTLDRQTEQEAMFKPVYLRMRGHDGRGLDYTGTSQETGSSQEKLT</sequence>
<feature type="region of interest" description="Disordered" evidence="1">
    <location>
        <begin position="426"/>
        <end position="447"/>
    </location>
</feature>
<dbReference type="RefSeq" id="WP_164246454.1">
    <property type="nucleotide sequence ID" value="NZ_JAAGMA010000566.1"/>
</dbReference>
<evidence type="ECO:0000313" key="3">
    <source>
        <dbReference type="EMBL" id="NEB11265.1"/>
    </source>
</evidence>
<name>A0A7K3PQM0_9ACTN</name>
<comment type="caution">
    <text evidence="3">The sequence shown here is derived from an EMBL/GenBank/DDBJ whole genome shotgun (WGS) entry which is preliminary data.</text>
</comment>
<accession>A0A7K3PQM0</accession>
<dbReference type="GO" id="GO:0016874">
    <property type="term" value="F:ligase activity"/>
    <property type="evidence" value="ECO:0007669"/>
    <property type="project" value="UniProtKB-KW"/>
</dbReference>
<gene>
    <name evidence="3" type="ORF">G3I32_20900</name>
</gene>
<keyword evidence="3" id="KW-0436">Ligase</keyword>
<dbReference type="PANTHER" id="PTHR43845:SF1">
    <property type="entry name" value="BLR5969 PROTEIN"/>
    <property type="match status" value="1"/>
</dbReference>
<dbReference type="PANTHER" id="PTHR43845">
    <property type="entry name" value="BLR5969 PROTEIN"/>
    <property type="match status" value="1"/>
</dbReference>
<feature type="domain" description="AMP-dependent synthetase/ligase" evidence="2">
    <location>
        <begin position="72"/>
        <end position="278"/>
    </location>
</feature>
<dbReference type="AlphaFoldDB" id="A0A7K3PQM0"/>
<dbReference type="Pfam" id="PF00501">
    <property type="entry name" value="AMP-binding"/>
    <property type="match status" value="1"/>
</dbReference>
<dbReference type="InterPro" id="IPR042099">
    <property type="entry name" value="ANL_N_sf"/>
</dbReference>
<dbReference type="Gene3D" id="3.40.50.12780">
    <property type="entry name" value="N-terminal domain of ligase-like"/>
    <property type="match status" value="1"/>
</dbReference>